<dbReference type="Gene3D" id="3.40.50.1110">
    <property type="entry name" value="SGNH hydrolase"/>
    <property type="match status" value="1"/>
</dbReference>
<protein>
    <recommendedName>
        <fullName evidence="3">Lysophospholipase L1</fullName>
    </recommendedName>
</protein>
<evidence type="ECO:0000313" key="2">
    <source>
        <dbReference type="Proteomes" id="UP000192907"/>
    </source>
</evidence>
<dbReference type="Gene3D" id="2.60.40.2440">
    <property type="entry name" value="Carbohydrate binding type-21 domain"/>
    <property type="match status" value="1"/>
</dbReference>
<evidence type="ECO:0008006" key="3">
    <source>
        <dbReference type="Google" id="ProtNLM"/>
    </source>
</evidence>
<dbReference type="AlphaFoldDB" id="A0A1Y6CRD7"/>
<reference evidence="2" key="1">
    <citation type="submission" date="2017-04" db="EMBL/GenBank/DDBJ databases">
        <authorList>
            <person name="Varghese N."/>
            <person name="Submissions S."/>
        </authorList>
    </citation>
    <scope>NUCLEOTIDE SEQUENCE [LARGE SCALE GENOMIC DNA]</scope>
    <source>
        <strain evidence="2">RKEM611</strain>
    </source>
</reference>
<dbReference type="STRING" id="1513793.SAMN06296036_12591"/>
<keyword evidence="2" id="KW-1185">Reference proteome</keyword>
<dbReference type="InterPro" id="IPR038175">
    <property type="entry name" value="CBM21_dom_sf"/>
</dbReference>
<dbReference type="EMBL" id="FWZT01000025">
    <property type="protein sequence ID" value="SMF70101.1"/>
    <property type="molecule type" value="Genomic_DNA"/>
</dbReference>
<organism evidence="1 2">
    <name type="scientific">Pseudobacteriovorax antillogorgiicola</name>
    <dbReference type="NCBI Taxonomy" id="1513793"/>
    <lineage>
        <taxon>Bacteria</taxon>
        <taxon>Pseudomonadati</taxon>
        <taxon>Bdellovibrionota</taxon>
        <taxon>Oligoflexia</taxon>
        <taxon>Oligoflexales</taxon>
        <taxon>Pseudobacteriovoracaceae</taxon>
        <taxon>Pseudobacteriovorax</taxon>
    </lineage>
</organism>
<dbReference type="Proteomes" id="UP000192907">
    <property type="component" value="Unassembled WGS sequence"/>
</dbReference>
<evidence type="ECO:0000313" key="1">
    <source>
        <dbReference type="EMBL" id="SMF70101.1"/>
    </source>
</evidence>
<sequence>MSLKDSGTWPISPGLEASPPESGVWIDIETFGFMTAVGIRYTTDGWNSFKDVQARYEGGLDGERSQWGVDLALQDGISLVEFVVYGDSNSGRIWDQGGNHTVGAQSYWIQETERRFQSGEGDYSDLSSYSVAMWGSSVCNGTGAEGGKSWVALLEEQWQRMNGPQIIQASYPGHNTNDKERQQEFDKIQGSDFVVLCLSMGNHGLERQKTEESAFQITQWYLNDMFYDQVADSDPESLIHRIRQMGAEPIVALVYPKGDYQKRHCEQVVKANIIQQSWQVPTINYFGSVNGGNRFNPEDCQWTDGSLGTLNTQKDASHPNSLGHREMYYAFPPDLPFAIKAGKETPAKPEQDGGLNIDTGYLGIVYEAEFPMTSFTTQFDMKGDALGVIAMVHLAGGKSLQLINGKEGIFLHSDLGWYQWLSSHRINWTNLAVSYSHARQVLSVYLNGGLVYERRLTYDHSPLYFALGNPNGSEPARDTISFRNWFVNRTALHSEEVALRSRTDWLGAGSLDIFAPLAGGIQNRAQTLQRLEYRTEGRPVPSSRENHYYK</sequence>
<accession>A0A1Y6CRD7</accession>
<dbReference type="GO" id="GO:0016788">
    <property type="term" value="F:hydrolase activity, acting on ester bonds"/>
    <property type="evidence" value="ECO:0007669"/>
    <property type="project" value="UniProtKB-ARBA"/>
</dbReference>
<dbReference type="SUPFAM" id="SSF52266">
    <property type="entry name" value="SGNH hydrolase"/>
    <property type="match status" value="1"/>
</dbReference>
<gene>
    <name evidence="1" type="ORF">SAMN06296036_12591</name>
</gene>
<proteinExistence type="predicted"/>
<dbReference type="InterPro" id="IPR036514">
    <property type="entry name" value="SGNH_hydro_sf"/>
</dbReference>
<name>A0A1Y6CRD7_9BACT</name>